<dbReference type="GO" id="GO:0016887">
    <property type="term" value="F:ATP hydrolysis activity"/>
    <property type="evidence" value="ECO:0007669"/>
    <property type="project" value="InterPro"/>
</dbReference>
<protein>
    <submittedName>
        <fullName evidence="7">ABC transporter</fullName>
    </submittedName>
</protein>
<dbReference type="SUPFAM" id="SSF52540">
    <property type="entry name" value="P-loop containing nucleoside triphosphate hydrolases"/>
    <property type="match status" value="1"/>
</dbReference>
<keyword evidence="8" id="KW-1185">Reference proteome</keyword>
<evidence type="ECO:0000256" key="3">
    <source>
        <dbReference type="ARBA" id="ARBA00022741"/>
    </source>
</evidence>
<feature type="region of interest" description="Disordered" evidence="5">
    <location>
        <begin position="212"/>
        <end position="237"/>
    </location>
</feature>
<proteinExistence type="inferred from homology"/>
<evidence type="ECO:0000256" key="1">
    <source>
        <dbReference type="ARBA" id="ARBA00005417"/>
    </source>
</evidence>
<dbReference type="InterPro" id="IPR027417">
    <property type="entry name" value="P-loop_NTPase"/>
</dbReference>
<evidence type="ECO:0000259" key="6">
    <source>
        <dbReference type="Pfam" id="PF00005"/>
    </source>
</evidence>
<dbReference type="EMBL" id="AOIJ01000051">
    <property type="protein sequence ID" value="ELY79456.1"/>
    <property type="molecule type" value="Genomic_DNA"/>
</dbReference>
<evidence type="ECO:0000313" key="7">
    <source>
        <dbReference type="EMBL" id="ELY79456.1"/>
    </source>
</evidence>
<evidence type="ECO:0000256" key="2">
    <source>
        <dbReference type="ARBA" id="ARBA00022448"/>
    </source>
</evidence>
<name>L9Z0N1_9EURY</name>
<comment type="similarity">
    <text evidence="1">Belongs to the ABC transporter superfamily.</text>
</comment>
<gene>
    <name evidence="7" type="ORF">C486_10664</name>
</gene>
<dbReference type="Proteomes" id="UP000011592">
    <property type="component" value="Unassembled WGS sequence"/>
</dbReference>
<feature type="domain" description="ABC transporter" evidence="6">
    <location>
        <begin position="19"/>
        <end position="66"/>
    </location>
</feature>
<dbReference type="Pfam" id="PF00005">
    <property type="entry name" value="ABC_tran"/>
    <property type="match status" value="1"/>
</dbReference>
<evidence type="ECO:0000256" key="5">
    <source>
        <dbReference type="SAM" id="MobiDB-lite"/>
    </source>
</evidence>
<comment type="caution">
    <text evidence="7">The sequence shown here is derived from an EMBL/GenBank/DDBJ whole genome shotgun (WGS) entry which is preliminary data.</text>
</comment>
<dbReference type="GO" id="GO:0005524">
    <property type="term" value="F:ATP binding"/>
    <property type="evidence" value="ECO:0007669"/>
    <property type="project" value="UniProtKB-KW"/>
</dbReference>
<evidence type="ECO:0000256" key="4">
    <source>
        <dbReference type="ARBA" id="ARBA00022840"/>
    </source>
</evidence>
<evidence type="ECO:0000313" key="8">
    <source>
        <dbReference type="Proteomes" id="UP000011592"/>
    </source>
</evidence>
<dbReference type="PANTHER" id="PTHR42711:SF5">
    <property type="entry name" value="ABC TRANSPORTER ATP-BINDING PROTEIN NATA"/>
    <property type="match status" value="1"/>
</dbReference>
<keyword evidence="3" id="KW-0547">Nucleotide-binding</keyword>
<dbReference type="InterPro" id="IPR050763">
    <property type="entry name" value="ABC_transporter_ATP-binding"/>
</dbReference>
<dbReference type="AlphaFoldDB" id="L9Z0N1"/>
<sequence length="237" mass="26604">MSFFSALAGNDPRNQREYHRNLLSTFDIEDKADTVVRELSRGQKQKVSLACALAREAAFLFLDEPTLGLDVESSLELRTELRRLAEDNETTVLISSHDMDVVEDICDRVIIMDDGGIIKDDYVENLLSIFNTQRYKVTVLGTLSRQFRNSLRSSYSADNFTSETGRTRFEASVTSDNFYRFIETIREANVQIASIDTIDSDLEYVFLEATENADRSTSGEPAGTAEPRRAGNSGGKQ</sequence>
<dbReference type="InterPro" id="IPR003439">
    <property type="entry name" value="ABC_transporter-like_ATP-bd"/>
</dbReference>
<keyword evidence="2" id="KW-0813">Transport</keyword>
<dbReference type="Gene3D" id="3.40.50.300">
    <property type="entry name" value="P-loop containing nucleotide triphosphate hydrolases"/>
    <property type="match status" value="1"/>
</dbReference>
<organism evidence="7 8">
    <name type="scientific">Natrinema gari JCM 14663</name>
    <dbReference type="NCBI Taxonomy" id="1230459"/>
    <lineage>
        <taxon>Archaea</taxon>
        <taxon>Methanobacteriati</taxon>
        <taxon>Methanobacteriota</taxon>
        <taxon>Stenosarchaea group</taxon>
        <taxon>Halobacteria</taxon>
        <taxon>Halobacteriales</taxon>
        <taxon>Natrialbaceae</taxon>
        <taxon>Natrinema</taxon>
    </lineage>
</organism>
<keyword evidence="4" id="KW-0067">ATP-binding</keyword>
<dbReference type="PANTHER" id="PTHR42711">
    <property type="entry name" value="ABC TRANSPORTER ATP-BINDING PROTEIN"/>
    <property type="match status" value="1"/>
</dbReference>
<reference evidence="7 8" key="1">
    <citation type="journal article" date="2014" name="PLoS Genet.">
        <title>Phylogenetically driven sequencing of extremely halophilic archaea reveals strategies for static and dynamic osmo-response.</title>
        <authorList>
            <person name="Becker E.A."/>
            <person name="Seitzer P.M."/>
            <person name="Tritt A."/>
            <person name="Larsen D."/>
            <person name="Krusor M."/>
            <person name="Yao A.I."/>
            <person name="Wu D."/>
            <person name="Madern D."/>
            <person name="Eisen J.A."/>
            <person name="Darling A.E."/>
            <person name="Facciotti M.T."/>
        </authorList>
    </citation>
    <scope>NUCLEOTIDE SEQUENCE [LARGE SCALE GENOMIC DNA]</scope>
    <source>
        <strain evidence="7 8">JCM 14663</strain>
    </source>
</reference>
<accession>L9Z0N1</accession>